<feature type="domain" description="SGNH hydrolase-type esterase" evidence="3">
    <location>
        <begin position="39"/>
        <end position="209"/>
    </location>
</feature>
<dbReference type="EMBL" id="BAAAGF010000001">
    <property type="protein sequence ID" value="GAA0740874.1"/>
    <property type="molecule type" value="Genomic_DNA"/>
</dbReference>
<dbReference type="InterPro" id="IPR037459">
    <property type="entry name" value="RhgT-like"/>
</dbReference>
<dbReference type="Gene3D" id="3.40.50.1110">
    <property type="entry name" value="SGNH hydrolase"/>
    <property type="match status" value="1"/>
</dbReference>
<sequence>MKHYKFALIVIIILFQSCNEQVEKEKVEVTQNPITIYSIGDSTMSDKPNPEENPERGWCQMLPQFLNDDINLENHAVNGRSTRSFIDEKRWDSVYGKLKKGDYVFIQFGHNDQKKNAPKRFTNPFTAYRNNLIKFVEDTRAKDANPVLFTSIVRRNFNEDSTLVDTHGVYPLVVRMVAQEYNVSLVDLQYLTEQLEESYGVEDSKKLHLHYAPSEIPYYPEGKEDNTHLSVLGATEVAKLAVKALQDNLPESTTFFKQ</sequence>
<keyword evidence="5" id="KW-1185">Reference proteome</keyword>
<keyword evidence="2" id="KW-0378">Hydrolase</keyword>
<protein>
    <recommendedName>
        <fullName evidence="3">SGNH hydrolase-type esterase domain-containing protein</fullName>
    </recommendedName>
</protein>
<dbReference type="SUPFAM" id="SSF52266">
    <property type="entry name" value="SGNH hydrolase"/>
    <property type="match status" value="1"/>
</dbReference>
<organism evidence="4 5">
    <name type="scientific">Gaetbulibacter jejuensis</name>
    <dbReference type="NCBI Taxonomy" id="584607"/>
    <lineage>
        <taxon>Bacteria</taxon>
        <taxon>Pseudomonadati</taxon>
        <taxon>Bacteroidota</taxon>
        <taxon>Flavobacteriia</taxon>
        <taxon>Flavobacteriales</taxon>
        <taxon>Flavobacteriaceae</taxon>
        <taxon>Gaetbulibacter</taxon>
    </lineage>
</organism>
<name>A0ABP3USW7_9FLAO</name>
<evidence type="ECO:0000256" key="2">
    <source>
        <dbReference type="ARBA" id="ARBA00022801"/>
    </source>
</evidence>
<dbReference type="InterPro" id="IPR036514">
    <property type="entry name" value="SGNH_hydro_sf"/>
</dbReference>
<dbReference type="PANTHER" id="PTHR43695:SF1">
    <property type="entry name" value="RHAMNOGALACTURONAN ACETYLESTERASE"/>
    <property type="match status" value="1"/>
</dbReference>
<dbReference type="PANTHER" id="PTHR43695">
    <property type="entry name" value="PUTATIVE (AFU_ORTHOLOGUE AFUA_2G17250)-RELATED"/>
    <property type="match status" value="1"/>
</dbReference>
<evidence type="ECO:0000259" key="3">
    <source>
        <dbReference type="Pfam" id="PF13472"/>
    </source>
</evidence>
<dbReference type="InterPro" id="IPR013830">
    <property type="entry name" value="SGNH_hydro"/>
</dbReference>
<evidence type="ECO:0000256" key="1">
    <source>
        <dbReference type="ARBA" id="ARBA00008668"/>
    </source>
</evidence>
<reference evidence="5" key="1">
    <citation type="journal article" date="2019" name="Int. J. Syst. Evol. Microbiol.">
        <title>The Global Catalogue of Microorganisms (GCM) 10K type strain sequencing project: providing services to taxonomists for standard genome sequencing and annotation.</title>
        <authorList>
            <consortium name="The Broad Institute Genomics Platform"/>
            <consortium name="The Broad Institute Genome Sequencing Center for Infectious Disease"/>
            <person name="Wu L."/>
            <person name="Ma J."/>
        </authorList>
    </citation>
    <scope>NUCLEOTIDE SEQUENCE [LARGE SCALE GENOMIC DNA]</scope>
    <source>
        <strain evidence="5">JCM 15976</strain>
    </source>
</reference>
<accession>A0ABP3USW7</accession>
<comment type="caution">
    <text evidence="4">The sequence shown here is derived from an EMBL/GenBank/DDBJ whole genome shotgun (WGS) entry which is preliminary data.</text>
</comment>
<dbReference type="Proteomes" id="UP001500736">
    <property type="component" value="Unassembled WGS sequence"/>
</dbReference>
<gene>
    <name evidence="4" type="ORF">GCM10009431_11470</name>
</gene>
<comment type="similarity">
    <text evidence="1">Belongs to the 'GDSL' lipolytic enzyme family.</text>
</comment>
<dbReference type="RefSeq" id="WP_343796529.1">
    <property type="nucleotide sequence ID" value="NZ_BAAAGF010000001.1"/>
</dbReference>
<proteinExistence type="inferred from homology"/>
<evidence type="ECO:0000313" key="5">
    <source>
        <dbReference type="Proteomes" id="UP001500736"/>
    </source>
</evidence>
<evidence type="ECO:0000313" key="4">
    <source>
        <dbReference type="EMBL" id="GAA0740874.1"/>
    </source>
</evidence>
<dbReference type="PROSITE" id="PS51257">
    <property type="entry name" value="PROKAR_LIPOPROTEIN"/>
    <property type="match status" value="1"/>
</dbReference>
<dbReference type="CDD" id="cd01821">
    <property type="entry name" value="Rhamnogalacturan_acetylesterase_like"/>
    <property type="match status" value="1"/>
</dbReference>
<dbReference type="Pfam" id="PF13472">
    <property type="entry name" value="Lipase_GDSL_2"/>
    <property type="match status" value="1"/>
</dbReference>